<dbReference type="EMBL" id="SNWQ01000001">
    <property type="protein sequence ID" value="TDO54358.1"/>
    <property type="molecule type" value="Genomic_DNA"/>
</dbReference>
<protein>
    <submittedName>
        <fullName evidence="1">Uncharacterized protein</fullName>
    </submittedName>
</protein>
<sequence length="77" mass="8739">MRTMLEVFTADGFLGASPYTFISPDAPHRADDPLHDEDIAGYGLCKVIRKNTWDPASPYRWEPKKSFHAVSGFYRSC</sequence>
<gene>
    <name evidence="1" type="ORF">EV643_101140</name>
</gene>
<dbReference type="Proteomes" id="UP000295388">
    <property type="component" value="Unassembled WGS sequence"/>
</dbReference>
<accession>A0A4R6KSC8</accession>
<organism evidence="1 2">
    <name type="scientific">Kribbella caucasensis</name>
    <dbReference type="NCBI Taxonomy" id="2512215"/>
    <lineage>
        <taxon>Bacteria</taxon>
        <taxon>Bacillati</taxon>
        <taxon>Actinomycetota</taxon>
        <taxon>Actinomycetes</taxon>
        <taxon>Propionibacteriales</taxon>
        <taxon>Kribbellaceae</taxon>
        <taxon>Kribbella</taxon>
    </lineage>
</organism>
<dbReference type="AlphaFoldDB" id="A0A4R6KSC8"/>
<keyword evidence="2" id="KW-1185">Reference proteome</keyword>
<dbReference type="OrthoDB" id="151193at2"/>
<proteinExistence type="predicted"/>
<name>A0A4R6KSC8_9ACTN</name>
<evidence type="ECO:0000313" key="2">
    <source>
        <dbReference type="Proteomes" id="UP000295388"/>
    </source>
</evidence>
<reference evidence="1 2" key="1">
    <citation type="submission" date="2019-03" db="EMBL/GenBank/DDBJ databases">
        <title>Genomic Encyclopedia of Type Strains, Phase III (KMG-III): the genomes of soil and plant-associated and newly described type strains.</title>
        <authorList>
            <person name="Whitman W."/>
        </authorList>
    </citation>
    <scope>NUCLEOTIDE SEQUENCE [LARGE SCALE GENOMIC DNA]</scope>
    <source>
        <strain evidence="1 2">VKM Ac-2527</strain>
    </source>
</reference>
<evidence type="ECO:0000313" key="1">
    <source>
        <dbReference type="EMBL" id="TDO54358.1"/>
    </source>
</evidence>
<comment type="caution">
    <text evidence="1">The sequence shown here is derived from an EMBL/GenBank/DDBJ whole genome shotgun (WGS) entry which is preliminary data.</text>
</comment>
<dbReference type="RefSeq" id="WP_133797960.1">
    <property type="nucleotide sequence ID" value="NZ_SNWQ01000001.1"/>
</dbReference>